<proteinExistence type="predicted"/>
<gene>
    <name evidence="1" type="ORF">ERJ67_10625</name>
</gene>
<dbReference type="Proteomes" id="UP000317990">
    <property type="component" value="Unassembled WGS sequence"/>
</dbReference>
<dbReference type="AlphaFoldDB" id="A0A524RKV4"/>
<dbReference type="EMBL" id="SRMO01000087">
    <property type="protein sequence ID" value="TGG90498.1"/>
    <property type="molecule type" value="Genomic_DNA"/>
</dbReference>
<reference evidence="1 2" key="1">
    <citation type="journal article" date="2019" name="mSystems">
        <title>Life at home and on the roam: Genomic adaptions reflect the dual lifestyle of an intracellular, facultative symbiont.</title>
        <authorList>
            <person name="Burgsdorf I."/>
        </authorList>
    </citation>
    <scope>NUCLEOTIDE SEQUENCE [LARGE SCALE GENOMIC DNA]</scope>
    <source>
        <strain evidence="1">277cV</strain>
    </source>
</reference>
<dbReference type="PANTHER" id="PTHR46737:SF2">
    <property type="entry name" value="OS02G0827600 PROTEIN"/>
    <property type="match status" value="1"/>
</dbReference>
<dbReference type="InterPro" id="IPR021920">
    <property type="entry name" value="DUF3531"/>
</dbReference>
<evidence type="ECO:0000313" key="2">
    <source>
        <dbReference type="Proteomes" id="UP000317990"/>
    </source>
</evidence>
<dbReference type="Pfam" id="PF12049">
    <property type="entry name" value="DUF3531"/>
    <property type="match status" value="1"/>
</dbReference>
<organism evidence="1 2">
    <name type="scientific">Aphanocapsa feldmannii 277cV</name>
    <dbReference type="NCBI Taxonomy" id="2507553"/>
    <lineage>
        <taxon>Bacteria</taxon>
        <taxon>Bacillati</taxon>
        <taxon>Cyanobacteriota</taxon>
        <taxon>Cyanophyceae</taxon>
        <taxon>Oscillatoriophycideae</taxon>
        <taxon>Chroococcales</taxon>
        <taxon>Microcystaceae</taxon>
        <taxon>Aphanocapsa</taxon>
    </lineage>
</organism>
<evidence type="ECO:0000313" key="1">
    <source>
        <dbReference type="EMBL" id="TGG90498.1"/>
    </source>
</evidence>
<protein>
    <submittedName>
        <fullName evidence="1">DUF3531 family protein</fullName>
    </submittedName>
</protein>
<dbReference type="PANTHER" id="PTHR46737">
    <property type="entry name" value="OS02G0827600 PROTEIN"/>
    <property type="match status" value="1"/>
</dbReference>
<accession>A0A524RKV4</accession>
<comment type="caution">
    <text evidence="1">The sequence shown here is derived from an EMBL/GenBank/DDBJ whole genome shotgun (WGS) entry which is preliminary data.</text>
</comment>
<sequence length="149" mass="16794">MQVSFRSFDPFDCWIWVQLSEPLRAEEKPYLEEVFDSWYYLGKLGAFNADNLQVHNAGAEISWMHYDRDEAGAALAAVMHNKGELETKQEWCRCWFDLGTSDGVALDLLINALATLNSDIVEVRQVVIGGVNPDWPVDGGHESFVDPDA</sequence>
<name>A0A524RKV4_9CHRO</name>